<feature type="compositionally biased region" description="Gly residues" evidence="1">
    <location>
        <begin position="101"/>
        <end position="111"/>
    </location>
</feature>
<sequence>MESEVDVARMVMRVRRLADLSQRDLAARVGLSPSTIARIETGQGAVSVGLFGRLLAVAGLRLLVCTADEDPAPEREPARQGAGSRGPNPDADPHWRPGSKPGQGSGPGSEPGRGERVWPVPADGVRDNGGRRFPAHLDVDPPDEVPALRRLMPRYDRPPAKGWYRHRPERDRRRAREGTPADHPTAAELRARQARRRENERRLRAMLAAAAPPAPECTCLDECHDVAACLPRCPCQCEPDPHRRA</sequence>
<feature type="domain" description="HTH cro/C1-type" evidence="2">
    <location>
        <begin position="15"/>
        <end position="48"/>
    </location>
</feature>
<dbReference type="SUPFAM" id="SSF47413">
    <property type="entry name" value="lambda repressor-like DNA-binding domains"/>
    <property type="match status" value="1"/>
</dbReference>
<feature type="compositionally biased region" description="Basic and acidic residues" evidence="1">
    <location>
        <begin position="166"/>
        <end position="180"/>
    </location>
</feature>
<dbReference type="PROSITE" id="PS50943">
    <property type="entry name" value="HTH_CROC1"/>
    <property type="match status" value="1"/>
</dbReference>
<proteinExistence type="predicted"/>
<protein>
    <submittedName>
        <fullName evidence="3">HTH-type transcriptional regulator/antitoxin HipB</fullName>
    </submittedName>
</protein>
<evidence type="ECO:0000313" key="3">
    <source>
        <dbReference type="EMBL" id="RKT76973.1"/>
    </source>
</evidence>
<comment type="caution">
    <text evidence="3">The sequence shown here is derived from an EMBL/GenBank/DDBJ whole genome shotgun (WGS) entry which is preliminary data.</text>
</comment>
<accession>A0A495XWW2</accession>
<name>A0A495XWW2_9MICO</name>
<dbReference type="CDD" id="cd00093">
    <property type="entry name" value="HTH_XRE"/>
    <property type="match status" value="1"/>
</dbReference>
<dbReference type="SMART" id="SM00530">
    <property type="entry name" value="HTH_XRE"/>
    <property type="match status" value="1"/>
</dbReference>
<evidence type="ECO:0000259" key="2">
    <source>
        <dbReference type="PROSITE" id="PS50943"/>
    </source>
</evidence>
<dbReference type="OrthoDB" id="3383514at2"/>
<keyword evidence="4" id="KW-1185">Reference proteome</keyword>
<dbReference type="EMBL" id="RBXT01000001">
    <property type="protein sequence ID" value="RKT76973.1"/>
    <property type="molecule type" value="Genomic_DNA"/>
</dbReference>
<feature type="compositionally biased region" description="Basic and acidic residues" evidence="1">
    <location>
        <begin position="124"/>
        <end position="139"/>
    </location>
</feature>
<dbReference type="InterPro" id="IPR010982">
    <property type="entry name" value="Lambda_DNA-bd_dom_sf"/>
</dbReference>
<dbReference type="Gene3D" id="1.10.260.40">
    <property type="entry name" value="lambda repressor-like DNA-binding domains"/>
    <property type="match status" value="1"/>
</dbReference>
<evidence type="ECO:0000256" key="1">
    <source>
        <dbReference type="SAM" id="MobiDB-lite"/>
    </source>
</evidence>
<dbReference type="AlphaFoldDB" id="A0A495XWW2"/>
<dbReference type="GO" id="GO:0003677">
    <property type="term" value="F:DNA binding"/>
    <property type="evidence" value="ECO:0007669"/>
    <property type="project" value="InterPro"/>
</dbReference>
<dbReference type="RefSeq" id="WP_147431492.1">
    <property type="nucleotide sequence ID" value="NZ_RBXT01000001.1"/>
</dbReference>
<reference evidence="3 4" key="1">
    <citation type="submission" date="2018-10" db="EMBL/GenBank/DDBJ databases">
        <title>Sequencing the genomes of 1000 actinobacteria strains.</title>
        <authorList>
            <person name="Klenk H.-P."/>
        </authorList>
    </citation>
    <scope>NUCLEOTIDE SEQUENCE [LARGE SCALE GENOMIC DNA]</scope>
    <source>
        <strain evidence="3 4">DSM 44267</strain>
    </source>
</reference>
<gene>
    <name evidence="3" type="ORF">DFJ68_0379</name>
</gene>
<dbReference type="InterPro" id="IPR001387">
    <property type="entry name" value="Cro/C1-type_HTH"/>
</dbReference>
<feature type="region of interest" description="Disordered" evidence="1">
    <location>
        <begin position="159"/>
        <end position="183"/>
    </location>
</feature>
<dbReference type="Proteomes" id="UP000278440">
    <property type="component" value="Unassembled WGS sequence"/>
</dbReference>
<dbReference type="Pfam" id="PF01381">
    <property type="entry name" value="HTH_3"/>
    <property type="match status" value="1"/>
</dbReference>
<feature type="region of interest" description="Disordered" evidence="1">
    <location>
        <begin position="71"/>
        <end position="141"/>
    </location>
</feature>
<organism evidence="3 4">
    <name type="scientific">Terracoccus luteus</name>
    <dbReference type="NCBI Taxonomy" id="53356"/>
    <lineage>
        <taxon>Bacteria</taxon>
        <taxon>Bacillati</taxon>
        <taxon>Actinomycetota</taxon>
        <taxon>Actinomycetes</taxon>
        <taxon>Micrococcales</taxon>
        <taxon>Intrasporangiaceae</taxon>
        <taxon>Terracoccus</taxon>
    </lineage>
</organism>
<evidence type="ECO:0000313" key="4">
    <source>
        <dbReference type="Proteomes" id="UP000278440"/>
    </source>
</evidence>